<dbReference type="EMBL" id="JBGORX010000001">
    <property type="protein sequence ID" value="MFJ1268264.1"/>
    <property type="molecule type" value="Genomic_DNA"/>
</dbReference>
<accession>A0ABW8D6E1</accession>
<dbReference type="RefSeq" id="WP_400187077.1">
    <property type="nucleotide sequence ID" value="NZ_JBGORX010000001.1"/>
</dbReference>
<evidence type="ECO:0000313" key="2">
    <source>
        <dbReference type="Proteomes" id="UP001615550"/>
    </source>
</evidence>
<proteinExistence type="predicted"/>
<comment type="caution">
    <text evidence="1">The sequence shown here is derived from an EMBL/GenBank/DDBJ whole genome shotgun (WGS) entry which is preliminary data.</text>
</comment>
<dbReference type="Proteomes" id="UP001615550">
    <property type="component" value="Unassembled WGS sequence"/>
</dbReference>
<gene>
    <name evidence="1" type="ORF">ACD661_06825</name>
</gene>
<organism evidence="1 2">
    <name type="scientific">Legionella lytica</name>
    <dbReference type="NCBI Taxonomy" id="96232"/>
    <lineage>
        <taxon>Bacteria</taxon>
        <taxon>Pseudomonadati</taxon>
        <taxon>Pseudomonadota</taxon>
        <taxon>Gammaproteobacteria</taxon>
        <taxon>Legionellales</taxon>
        <taxon>Legionellaceae</taxon>
        <taxon>Legionella</taxon>
    </lineage>
</organism>
<name>A0ABW8D6E1_9GAMM</name>
<protein>
    <submittedName>
        <fullName evidence="1">Uncharacterized protein</fullName>
    </submittedName>
</protein>
<sequence>MTNTKMDNYKFFTEINSVENLLVVLFNQIKKSNHSYVEVISAVQAIIDGANVVANLPKELETIAIFLNKPELILPDSSAEDKACFNTAVRNKLSSFLNELKEHLNSEVSDLAQNQFRN</sequence>
<keyword evidence="2" id="KW-1185">Reference proteome</keyword>
<reference evidence="1 2" key="1">
    <citation type="submission" date="2024-08" db="EMBL/GenBank/DDBJ databases">
        <title>Draft Genome Sequence of Legionella lytica strain DSB2004, Isolated From a Fire Sprinkler System.</title>
        <authorList>
            <person name="Everhart A.D."/>
            <person name="Kidane D.T."/>
            <person name="Farone A.L."/>
            <person name="Farone M.B."/>
        </authorList>
    </citation>
    <scope>NUCLEOTIDE SEQUENCE [LARGE SCALE GENOMIC DNA]</scope>
    <source>
        <strain evidence="1 2">DSB2004</strain>
    </source>
</reference>
<evidence type="ECO:0000313" key="1">
    <source>
        <dbReference type="EMBL" id="MFJ1268264.1"/>
    </source>
</evidence>